<evidence type="ECO:0000313" key="2">
    <source>
        <dbReference type="EMBL" id="MFE4105770.1"/>
    </source>
</evidence>
<keyword evidence="3" id="KW-1185">Reference proteome</keyword>
<accession>A0ABW6IC77</accession>
<gene>
    <name evidence="2" type="ORF">ACFVKH_05745</name>
</gene>
<name>A0ABW6IC77_9CYAN</name>
<organism evidence="2 3">
    <name type="scientific">Almyronema epifaneia S1</name>
    <dbReference type="NCBI Taxonomy" id="2991925"/>
    <lineage>
        <taxon>Bacteria</taxon>
        <taxon>Bacillati</taxon>
        <taxon>Cyanobacteriota</taxon>
        <taxon>Cyanophyceae</taxon>
        <taxon>Nodosilineales</taxon>
        <taxon>Nodosilineaceae</taxon>
        <taxon>Almyronema</taxon>
        <taxon>Almyronema epifaneia</taxon>
    </lineage>
</organism>
<dbReference type="RefSeq" id="WP_377962884.1">
    <property type="nucleotide sequence ID" value="NZ_JBHZOL010000032.1"/>
</dbReference>
<keyword evidence="1" id="KW-0812">Transmembrane</keyword>
<keyword evidence="1" id="KW-1133">Transmembrane helix</keyword>
<keyword evidence="1" id="KW-0472">Membrane</keyword>
<sequence length="43" mass="4616">MNTALVDGLQIVLVVSVTSVVLIPLLCWVLPDRIQPTNGTRVA</sequence>
<evidence type="ECO:0000256" key="1">
    <source>
        <dbReference type="SAM" id="Phobius"/>
    </source>
</evidence>
<protein>
    <submittedName>
        <fullName evidence="2">Uncharacterized protein</fullName>
    </submittedName>
</protein>
<reference evidence="2 3" key="1">
    <citation type="submission" date="2024-10" db="EMBL/GenBank/DDBJ databases">
        <authorList>
            <person name="Ratan Roy A."/>
            <person name="Morales Sandoval P.H."/>
            <person name="De Los Santos Villalobos S."/>
            <person name="Chakraborty S."/>
            <person name="Mukherjee J."/>
        </authorList>
    </citation>
    <scope>NUCLEOTIDE SEQUENCE [LARGE SCALE GENOMIC DNA]</scope>
    <source>
        <strain evidence="2 3">S1</strain>
    </source>
</reference>
<evidence type="ECO:0000313" key="3">
    <source>
        <dbReference type="Proteomes" id="UP001600165"/>
    </source>
</evidence>
<proteinExistence type="predicted"/>
<feature type="transmembrane region" description="Helical" evidence="1">
    <location>
        <begin position="12"/>
        <end position="31"/>
    </location>
</feature>
<dbReference type="EMBL" id="JBHZOL010000032">
    <property type="protein sequence ID" value="MFE4105770.1"/>
    <property type="molecule type" value="Genomic_DNA"/>
</dbReference>
<dbReference type="Proteomes" id="UP001600165">
    <property type="component" value="Unassembled WGS sequence"/>
</dbReference>
<comment type="caution">
    <text evidence="2">The sequence shown here is derived from an EMBL/GenBank/DDBJ whole genome shotgun (WGS) entry which is preliminary data.</text>
</comment>